<evidence type="ECO:0000256" key="1">
    <source>
        <dbReference type="ARBA" id="ARBA00004651"/>
    </source>
</evidence>
<comment type="subcellular location">
    <subcellularLocation>
        <location evidence="1">Cell membrane</location>
        <topology evidence="1">Multi-pass membrane protein</topology>
    </subcellularLocation>
</comment>
<evidence type="ECO:0000256" key="4">
    <source>
        <dbReference type="ARBA" id="ARBA00022989"/>
    </source>
</evidence>
<feature type="transmembrane region" description="Helical" evidence="7">
    <location>
        <begin position="181"/>
        <end position="208"/>
    </location>
</feature>
<dbReference type="RefSeq" id="WP_188340773.1">
    <property type="nucleotide sequence ID" value="NZ_CP061281.1"/>
</dbReference>
<keyword evidence="4 7" id="KW-1133">Transmembrane helix</keyword>
<feature type="transmembrane region" description="Helical" evidence="7">
    <location>
        <begin position="94"/>
        <end position="114"/>
    </location>
</feature>
<evidence type="ECO:0000256" key="5">
    <source>
        <dbReference type="ARBA" id="ARBA00023136"/>
    </source>
</evidence>
<feature type="transmembrane region" description="Helical" evidence="7">
    <location>
        <begin position="29"/>
        <end position="52"/>
    </location>
</feature>
<dbReference type="KEGG" id="sxn:IAG42_33870"/>
<dbReference type="AlphaFoldDB" id="A0A7H1BHA7"/>
<dbReference type="PROSITE" id="PS50850">
    <property type="entry name" value="MFS"/>
    <property type="match status" value="1"/>
</dbReference>
<feature type="transmembrane region" description="Helical" evidence="7">
    <location>
        <begin position="229"/>
        <end position="247"/>
    </location>
</feature>
<feature type="transmembrane region" description="Helical" evidence="7">
    <location>
        <begin position="153"/>
        <end position="175"/>
    </location>
</feature>
<dbReference type="GO" id="GO:0022857">
    <property type="term" value="F:transmembrane transporter activity"/>
    <property type="evidence" value="ECO:0007669"/>
    <property type="project" value="InterPro"/>
</dbReference>
<keyword evidence="10" id="KW-1185">Reference proteome</keyword>
<keyword evidence="5 7" id="KW-0472">Membrane</keyword>
<dbReference type="Pfam" id="PF07690">
    <property type="entry name" value="MFS_1"/>
    <property type="match status" value="1"/>
</dbReference>
<dbReference type="SUPFAM" id="SSF103473">
    <property type="entry name" value="MFS general substrate transporter"/>
    <property type="match status" value="1"/>
</dbReference>
<dbReference type="EMBL" id="CP061281">
    <property type="protein sequence ID" value="QNS08112.1"/>
    <property type="molecule type" value="Genomic_DNA"/>
</dbReference>
<proteinExistence type="predicted"/>
<evidence type="ECO:0000313" key="10">
    <source>
        <dbReference type="Proteomes" id="UP000516428"/>
    </source>
</evidence>
<dbReference type="Gene3D" id="1.20.1250.20">
    <property type="entry name" value="MFS general substrate transporter like domains"/>
    <property type="match status" value="1"/>
</dbReference>
<feature type="transmembrane region" description="Helical" evidence="7">
    <location>
        <begin position="378"/>
        <end position="396"/>
    </location>
</feature>
<feature type="compositionally biased region" description="Low complexity" evidence="6">
    <location>
        <begin position="1"/>
        <end position="10"/>
    </location>
</feature>
<feature type="transmembrane region" description="Helical" evidence="7">
    <location>
        <begin position="351"/>
        <end position="372"/>
    </location>
</feature>
<reference evidence="9 10" key="1">
    <citation type="submission" date="2020-09" db="EMBL/GenBank/DDBJ databases">
        <title>A novel species.</title>
        <authorList>
            <person name="Gao J."/>
        </authorList>
    </citation>
    <scope>NUCLEOTIDE SEQUENCE [LARGE SCALE GENOMIC DNA]</scope>
    <source>
        <strain evidence="9 10">CRXT-Y-14</strain>
    </source>
</reference>
<evidence type="ECO:0000259" key="8">
    <source>
        <dbReference type="PROSITE" id="PS50850"/>
    </source>
</evidence>
<feature type="domain" description="Major facilitator superfamily (MFS) profile" evidence="8">
    <location>
        <begin position="29"/>
        <end position="402"/>
    </location>
</feature>
<feature type="transmembrane region" description="Helical" evidence="7">
    <location>
        <begin position="262"/>
        <end position="284"/>
    </location>
</feature>
<dbReference type="CDD" id="cd17324">
    <property type="entry name" value="MFS_NepI_like"/>
    <property type="match status" value="1"/>
</dbReference>
<organism evidence="9 10">
    <name type="scientific">Streptomyces xanthii</name>
    <dbReference type="NCBI Taxonomy" id="2768069"/>
    <lineage>
        <taxon>Bacteria</taxon>
        <taxon>Bacillati</taxon>
        <taxon>Actinomycetota</taxon>
        <taxon>Actinomycetes</taxon>
        <taxon>Kitasatosporales</taxon>
        <taxon>Streptomycetaceae</taxon>
        <taxon>Streptomyces</taxon>
    </lineage>
</organism>
<dbReference type="PANTHER" id="PTHR43124:SF3">
    <property type="entry name" value="CHLORAMPHENICOL EFFLUX PUMP RV0191"/>
    <property type="match status" value="1"/>
</dbReference>
<dbReference type="PANTHER" id="PTHR43124">
    <property type="entry name" value="PURINE EFFLUX PUMP PBUE"/>
    <property type="match status" value="1"/>
</dbReference>
<evidence type="ECO:0000313" key="9">
    <source>
        <dbReference type="EMBL" id="QNS08112.1"/>
    </source>
</evidence>
<keyword evidence="3 7" id="KW-0812">Transmembrane</keyword>
<feature type="region of interest" description="Disordered" evidence="6">
    <location>
        <begin position="1"/>
        <end position="22"/>
    </location>
</feature>
<feature type="transmembrane region" description="Helical" evidence="7">
    <location>
        <begin position="291"/>
        <end position="310"/>
    </location>
</feature>
<gene>
    <name evidence="9" type="ORF">IAG42_33870</name>
</gene>
<dbReference type="Proteomes" id="UP000516428">
    <property type="component" value="Chromosome"/>
</dbReference>
<feature type="transmembrane region" description="Helical" evidence="7">
    <location>
        <begin position="316"/>
        <end position="339"/>
    </location>
</feature>
<accession>A0A7H1BHA7</accession>
<dbReference type="InterPro" id="IPR011701">
    <property type="entry name" value="MFS"/>
</dbReference>
<feature type="transmembrane region" description="Helical" evidence="7">
    <location>
        <begin position="120"/>
        <end position="141"/>
    </location>
</feature>
<dbReference type="InterPro" id="IPR036259">
    <property type="entry name" value="MFS_trans_sf"/>
</dbReference>
<evidence type="ECO:0000256" key="6">
    <source>
        <dbReference type="SAM" id="MobiDB-lite"/>
    </source>
</evidence>
<evidence type="ECO:0000256" key="2">
    <source>
        <dbReference type="ARBA" id="ARBA00022475"/>
    </source>
</evidence>
<evidence type="ECO:0000256" key="3">
    <source>
        <dbReference type="ARBA" id="ARBA00022692"/>
    </source>
</evidence>
<dbReference type="InterPro" id="IPR020846">
    <property type="entry name" value="MFS_dom"/>
</dbReference>
<protein>
    <submittedName>
        <fullName evidence="9">MFS transporter</fullName>
    </submittedName>
</protein>
<feature type="transmembrane region" description="Helical" evidence="7">
    <location>
        <begin position="64"/>
        <end position="87"/>
    </location>
</feature>
<dbReference type="GO" id="GO:0005886">
    <property type="term" value="C:plasma membrane"/>
    <property type="evidence" value="ECO:0007669"/>
    <property type="project" value="UniProtKB-SubCell"/>
</dbReference>
<name>A0A7H1BHA7_9ACTN</name>
<sequence>MGSTTSVGTHTHGGTGSPPAGAPPAGWPAVVAVTLGIFSIVTTEILPIGLLTEIGAGFTVSDGVAGLTMTMPGFLAAVAAPAVTVATARVDRRLMLCALTGLLAVANFLAAAAPVYGLVLVSRVLVGIVIGGFWSIGAGLAERLVAPAAAGRATAVIFSAVPLGSVLGVPAGTFIGELAGWRTAFVVMGALTLAVLLLLLLFLPPLPARRVTRLSVLRGALRGAGTRRALLLTFLVVLAHFGTYTYVTPFLERVTGAGPARITVFLLVYGAAGIAGNFAGGAVVGRHPRAAFGLAAGSIAAGTLLLPVLGHGSVGAVALLILWGAGYGAVPVCSQTWFARADPDAPEVASVLFTASFQATISTGALVGGFVLDRSSPSTVMVLGGITASLMVVSVCSTRASRARTADGGGRA</sequence>
<evidence type="ECO:0000256" key="7">
    <source>
        <dbReference type="SAM" id="Phobius"/>
    </source>
</evidence>
<dbReference type="InterPro" id="IPR050189">
    <property type="entry name" value="MFS_Efflux_Transporters"/>
</dbReference>
<keyword evidence="2" id="KW-1003">Cell membrane</keyword>